<accession>A0AAE0IM76</accession>
<proteinExistence type="predicted"/>
<protein>
    <submittedName>
        <fullName evidence="1">Uncharacterized protein</fullName>
    </submittedName>
</protein>
<gene>
    <name evidence="1" type="ORF">B0T19DRAFT_164939</name>
</gene>
<dbReference type="AlphaFoldDB" id="A0AAE0IM76"/>
<dbReference type="Proteomes" id="UP001286456">
    <property type="component" value="Unassembled WGS sequence"/>
</dbReference>
<reference evidence="1" key="2">
    <citation type="submission" date="2023-06" db="EMBL/GenBank/DDBJ databases">
        <authorList>
            <consortium name="Lawrence Berkeley National Laboratory"/>
            <person name="Haridas S."/>
            <person name="Hensen N."/>
            <person name="Bonometti L."/>
            <person name="Westerberg I."/>
            <person name="Brannstrom I.O."/>
            <person name="Guillou S."/>
            <person name="Cros-Aarteil S."/>
            <person name="Calhoun S."/>
            <person name="Kuo A."/>
            <person name="Mondo S."/>
            <person name="Pangilinan J."/>
            <person name="Riley R."/>
            <person name="Labutti K."/>
            <person name="Andreopoulos B."/>
            <person name="Lipzen A."/>
            <person name="Chen C."/>
            <person name="Yanf M."/>
            <person name="Daum C."/>
            <person name="Ng V."/>
            <person name="Clum A."/>
            <person name="Steindorff A."/>
            <person name="Ohm R."/>
            <person name="Martin F."/>
            <person name="Silar P."/>
            <person name="Natvig D."/>
            <person name="Lalanne C."/>
            <person name="Gautier V."/>
            <person name="Ament-Velasquez S.L."/>
            <person name="Kruys A."/>
            <person name="Hutchinson M.I."/>
            <person name="Powell A.J."/>
            <person name="Barry K."/>
            <person name="Miller A.N."/>
            <person name="Grigoriev I.V."/>
            <person name="Debuchy R."/>
            <person name="Gladieux P."/>
            <person name="Thoren M.H."/>
            <person name="Johannesson H."/>
        </authorList>
    </citation>
    <scope>NUCLEOTIDE SEQUENCE</scope>
    <source>
        <strain evidence="1">SMH4131-1</strain>
    </source>
</reference>
<sequence length="286" mass="31630">MRRVVTLSGQFTKGTPSASLFASLAESWNYPMPLGSFTRQPWIHKKCDFATSVASPFDINPEMLYMQNAHHSFRSLSVPSCISARLRSRDLVPADEAGCRSKCRGLLRCCSLSFLQFGLMAFFGDRHLELPPVCSRAQQCSPFCHGSGQMRCLKTSSPLPLYPISQSISRYRASGVHPFGACCRSPGPVDKTRTIEPLHRYLAVPGRFWYYQPTNVDAATYLIFPLICDLPKRWSDFSQPNTTALGSTGTGRESTFRSGYQAPERGSLTLYNQGSCVPALYPGATG</sequence>
<evidence type="ECO:0000313" key="2">
    <source>
        <dbReference type="Proteomes" id="UP001286456"/>
    </source>
</evidence>
<keyword evidence="2" id="KW-1185">Reference proteome</keyword>
<dbReference type="EMBL" id="JAUEPO010000003">
    <property type="protein sequence ID" value="KAK3327518.1"/>
    <property type="molecule type" value="Genomic_DNA"/>
</dbReference>
<reference evidence="1" key="1">
    <citation type="journal article" date="2023" name="Mol. Phylogenet. Evol.">
        <title>Genome-scale phylogeny and comparative genomics of the fungal order Sordariales.</title>
        <authorList>
            <person name="Hensen N."/>
            <person name="Bonometti L."/>
            <person name="Westerberg I."/>
            <person name="Brannstrom I.O."/>
            <person name="Guillou S."/>
            <person name="Cros-Aarteil S."/>
            <person name="Calhoun S."/>
            <person name="Haridas S."/>
            <person name="Kuo A."/>
            <person name="Mondo S."/>
            <person name="Pangilinan J."/>
            <person name="Riley R."/>
            <person name="LaButti K."/>
            <person name="Andreopoulos B."/>
            <person name="Lipzen A."/>
            <person name="Chen C."/>
            <person name="Yan M."/>
            <person name="Daum C."/>
            <person name="Ng V."/>
            <person name="Clum A."/>
            <person name="Steindorff A."/>
            <person name="Ohm R.A."/>
            <person name="Martin F."/>
            <person name="Silar P."/>
            <person name="Natvig D.O."/>
            <person name="Lalanne C."/>
            <person name="Gautier V."/>
            <person name="Ament-Velasquez S.L."/>
            <person name="Kruys A."/>
            <person name="Hutchinson M.I."/>
            <person name="Powell A.J."/>
            <person name="Barry K."/>
            <person name="Miller A.N."/>
            <person name="Grigoriev I.V."/>
            <person name="Debuchy R."/>
            <person name="Gladieux P."/>
            <person name="Hiltunen Thoren M."/>
            <person name="Johannesson H."/>
        </authorList>
    </citation>
    <scope>NUCLEOTIDE SEQUENCE</scope>
    <source>
        <strain evidence="1">SMH4131-1</strain>
    </source>
</reference>
<evidence type="ECO:0000313" key="1">
    <source>
        <dbReference type="EMBL" id="KAK3327518.1"/>
    </source>
</evidence>
<organism evidence="1 2">
    <name type="scientific">Cercophora scortea</name>
    <dbReference type="NCBI Taxonomy" id="314031"/>
    <lineage>
        <taxon>Eukaryota</taxon>
        <taxon>Fungi</taxon>
        <taxon>Dikarya</taxon>
        <taxon>Ascomycota</taxon>
        <taxon>Pezizomycotina</taxon>
        <taxon>Sordariomycetes</taxon>
        <taxon>Sordariomycetidae</taxon>
        <taxon>Sordariales</taxon>
        <taxon>Lasiosphaeriaceae</taxon>
        <taxon>Cercophora</taxon>
    </lineage>
</organism>
<comment type="caution">
    <text evidence="1">The sequence shown here is derived from an EMBL/GenBank/DDBJ whole genome shotgun (WGS) entry which is preliminary data.</text>
</comment>
<name>A0AAE0IM76_9PEZI</name>